<dbReference type="EMBL" id="PVBR01000016">
    <property type="protein sequence ID" value="PRD41893.1"/>
    <property type="molecule type" value="Genomic_DNA"/>
</dbReference>
<proteinExistence type="predicted"/>
<protein>
    <submittedName>
        <fullName evidence="6">Transcriptional regulator</fullName>
    </submittedName>
</protein>
<dbReference type="GO" id="GO:0005829">
    <property type="term" value="C:cytosol"/>
    <property type="evidence" value="ECO:0007669"/>
    <property type="project" value="TreeGrafter"/>
</dbReference>
<dbReference type="SUPFAM" id="SSF51206">
    <property type="entry name" value="cAMP-binding domain-like"/>
    <property type="match status" value="1"/>
</dbReference>
<keyword evidence="1" id="KW-0805">Transcription regulation</keyword>
<dbReference type="PROSITE" id="PS50042">
    <property type="entry name" value="CNMP_BINDING_3"/>
    <property type="match status" value="1"/>
</dbReference>
<evidence type="ECO:0000256" key="2">
    <source>
        <dbReference type="ARBA" id="ARBA00023125"/>
    </source>
</evidence>
<dbReference type="PRINTS" id="PR00034">
    <property type="entry name" value="HTHCRP"/>
</dbReference>
<dbReference type="Proteomes" id="UP000239434">
    <property type="component" value="Unassembled WGS sequence"/>
</dbReference>
<dbReference type="InterPro" id="IPR012318">
    <property type="entry name" value="HTH_CRP"/>
</dbReference>
<evidence type="ECO:0000259" key="5">
    <source>
        <dbReference type="PROSITE" id="PS51063"/>
    </source>
</evidence>
<dbReference type="SMART" id="SM00100">
    <property type="entry name" value="cNMP"/>
    <property type="match status" value="1"/>
</dbReference>
<dbReference type="GO" id="GO:0003677">
    <property type="term" value="F:DNA binding"/>
    <property type="evidence" value="ECO:0007669"/>
    <property type="project" value="UniProtKB-KW"/>
</dbReference>
<dbReference type="PANTHER" id="PTHR24567">
    <property type="entry name" value="CRP FAMILY TRANSCRIPTIONAL REGULATORY PROTEIN"/>
    <property type="match status" value="1"/>
</dbReference>
<name>A0A2S9IMY4_9HYPH</name>
<gene>
    <name evidence="6" type="ORF">C5748_19560</name>
</gene>
<dbReference type="AlphaFoldDB" id="A0A2S9IMY4"/>
<dbReference type="CDD" id="cd00092">
    <property type="entry name" value="HTH_CRP"/>
    <property type="match status" value="1"/>
</dbReference>
<keyword evidence="2" id="KW-0238">DNA-binding</keyword>
<dbReference type="InterPro" id="IPR018490">
    <property type="entry name" value="cNMP-bd_dom_sf"/>
</dbReference>
<evidence type="ECO:0000313" key="6">
    <source>
        <dbReference type="EMBL" id="PRD41893.1"/>
    </source>
</evidence>
<dbReference type="Pfam" id="PF13545">
    <property type="entry name" value="HTH_Crp_2"/>
    <property type="match status" value="1"/>
</dbReference>
<evidence type="ECO:0000256" key="1">
    <source>
        <dbReference type="ARBA" id="ARBA00023015"/>
    </source>
</evidence>
<organism evidence="6 7">
    <name type="scientific">Phyllobacterium phragmitis</name>
    <dbReference type="NCBI Taxonomy" id="2670329"/>
    <lineage>
        <taxon>Bacteria</taxon>
        <taxon>Pseudomonadati</taxon>
        <taxon>Pseudomonadota</taxon>
        <taxon>Alphaproteobacteria</taxon>
        <taxon>Hyphomicrobiales</taxon>
        <taxon>Phyllobacteriaceae</taxon>
        <taxon>Phyllobacterium</taxon>
    </lineage>
</organism>
<dbReference type="SUPFAM" id="SSF46785">
    <property type="entry name" value="Winged helix' DNA-binding domain"/>
    <property type="match status" value="1"/>
</dbReference>
<keyword evidence="7" id="KW-1185">Reference proteome</keyword>
<dbReference type="InterPro" id="IPR036390">
    <property type="entry name" value="WH_DNA-bd_sf"/>
</dbReference>
<accession>A0A2S9IMY4</accession>
<evidence type="ECO:0000313" key="7">
    <source>
        <dbReference type="Proteomes" id="UP000239434"/>
    </source>
</evidence>
<dbReference type="PROSITE" id="PS51063">
    <property type="entry name" value="HTH_CRP_2"/>
    <property type="match status" value="1"/>
</dbReference>
<feature type="domain" description="Cyclic nucleotide-binding" evidence="4">
    <location>
        <begin position="25"/>
        <end position="142"/>
    </location>
</feature>
<sequence>MSRIDIHNSDTPVLCQSCEIRHKGMCGVLDPKQLLALSKHTRITRHDRGEQLSTEDTPITAYANVMRGVVKLTKMLEDGRQQVVGLQFAPDFMGRLFGQDNQITAEAASDVELCKVPRAALEKLIAEYPQLEHRLMQQVLRELDEARDWMMTLGRKSAAEKVASFLYLIATHTDPQAHQANTKSAEFDLPLTRADIGDFLGLTIETVSRQMTKLRIAGVIAIVASRHITVPDLERLKSRCG</sequence>
<dbReference type="InterPro" id="IPR000595">
    <property type="entry name" value="cNMP-bd_dom"/>
</dbReference>
<dbReference type="InterPro" id="IPR050397">
    <property type="entry name" value="Env_Response_Regulators"/>
</dbReference>
<dbReference type="InterPro" id="IPR014710">
    <property type="entry name" value="RmlC-like_jellyroll"/>
</dbReference>
<dbReference type="SMART" id="SM00419">
    <property type="entry name" value="HTH_CRP"/>
    <property type="match status" value="1"/>
</dbReference>
<dbReference type="PANTHER" id="PTHR24567:SF75">
    <property type="entry name" value="FUMARATE AND NITRATE REDUCTION REGULATORY PROTEIN"/>
    <property type="match status" value="1"/>
</dbReference>
<dbReference type="InterPro" id="IPR036388">
    <property type="entry name" value="WH-like_DNA-bd_sf"/>
</dbReference>
<dbReference type="GO" id="GO:0003700">
    <property type="term" value="F:DNA-binding transcription factor activity"/>
    <property type="evidence" value="ECO:0007669"/>
    <property type="project" value="InterPro"/>
</dbReference>
<dbReference type="Gene3D" id="2.60.120.10">
    <property type="entry name" value="Jelly Rolls"/>
    <property type="match status" value="1"/>
</dbReference>
<reference evidence="6 7" key="1">
    <citation type="submission" date="2018-02" db="EMBL/GenBank/DDBJ databases">
        <title>The draft genome of Phyllobacterium sp. 1N-3.</title>
        <authorList>
            <person name="Liu L."/>
            <person name="Li L."/>
            <person name="Zhang X."/>
            <person name="Wang T."/>
            <person name="Liang L."/>
        </authorList>
    </citation>
    <scope>NUCLEOTIDE SEQUENCE [LARGE SCALE GENOMIC DNA]</scope>
    <source>
        <strain evidence="6 7">1N-3</strain>
    </source>
</reference>
<dbReference type="PROSITE" id="PS00042">
    <property type="entry name" value="HTH_CRP_1"/>
    <property type="match status" value="1"/>
</dbReference>
<evidence type="ECO:0000256" key="3">
    <source>
        <dbReference type="ARBA" id="ARBA00023163"/>
    </source>
</evidence>
<comment type="caution">
    <text evidence="6">The sequence shown here is derived from an EMBL/GenBank/DDBJ whole genome shotgun (WGS) entry which is preliminary data.</text>
</comment>
<keyword evidence="3" id="KW-0804">Transcription</keyword>
<evidence type="ECO:0000259" key="4">
    <source>
        <dbReference type="PROSITE" id="PS50042"/>
    </source>
</evidence>
<dbReference type="Gene3D" id="1.10.10.10">
    <property type="entry name" value="Winged helix-like DNA-binding domain superfamily/Winged helix DNA-binding domain"/>
    <property type="match status" value="1"/>
</dbReference>
<dbReference type="Pfam" id="PF00027">
    <property type="entry name" value="cNMP_binding"/>
    <property type="match status" value="1"/>
</dbReference>
<feature type="domain" description="HTH crp-type" evidence="5">
    <location>
        <begin position="156"/>
        <end position="234"/>
    </location>
</feature>
<dbReference type="CDD" id="cd00038">
    <property type="entry name" value="CAP_ED"/>
    <property type="match status" value="1"/>
</dbReference>
<dbReference type="InterPro" id="IPR018335">
    <property type="entry name" value="Tscrpt_reg_HTH_Crp-type_CS"/>
</dbReference>